<dbReference type="CDD" id="cd05006">
    <property type="entry name" value="SIS_GmhA"/>
    <property type="match status" value="1"/>
</dbReference>
<evidence type="ECO:0000256" key="8">
    <source>
        <dbReference type="ARBA" id="ARBA00022833"/>
    </source>
</evidence>
<dbReference type="SUPFAM" id="SSF53697">
    <property type="entry name" value="SIS domain"/>
    <property type="match status" value="1"/>
</dbReference>
<dbReference type="InterPro" id="IPR004515">
    <property type="entry name" value="Phosphoheptose_Isoase"/>
</dbReference>
<accession>X1T2U5</accession>
<dbReference type="InterPro" id="IPR050099">
    <property type="entry name" value="SIS_GmhA/DiaA_subfam"/>
</dbReference>
<dbReference type="EC" id="5.3.1.28" evidence="5"/>
<dbReference type="InterPro" id="IPR035461">
    <property type="entry name" value="GmhA/DiaA"/>
</dbReference>
<organism evidence="12">
    <name type="scientific">marine sediment metagenome</name>
    <dbReference type="NCBI Taxonomy" id="412755"/>
    <lineage>
        <taxon>unclassified sequences</taxon>
        <taxon>metagenomes</taxon>
        <taxon>ecological metagenomes</taxon>
    </lineage>
</organism>
<protein>
    <recommendedName>
        <fullName evidence="5">D-sedoheptulose-7-phosphate isomerase</fullName>
        <ecNumber evidence="5">5.3.1.28</ecNumber>
    </recommendedName>
</protein>
<evidence type="ECO:0000256" key="7">
    <source>
        <dbReference type="ARBA" id="ARBA00022723"/>
    </source>
</evidence>
<comment type="caution">
    <text evidence="12">The sequence shown here is derived from an EMBL/GenBank/DDBJ whole genome shotgun (WGS) entry which is preliminary data.</text>
</comment>
<evidence type="ECO:0000259" key="11">
    <source>
        <dbReference type="PROSITE" id="PS51464"/>
    </source>
</evidence>
<evidence type="ECO:0000256" key="6">
    <source>
        <dbReference type="ARBA" id="ARBA00022490"/>
    </source>
</evidence>
<evidence type="ECO:0000256" key="3">
    <source>
        <dbReference type="ARBA" id="ARBA00004496"/>
    </source>
</evidence>
<keyword evidence="10" id="KW-0119">Carbohydrate metabolism</keyword>
<dbReference type="GO" id="GO:0046872">
    <property type="term" value="F:metal ion binding"/>
    <property type="evidence" value="ECO:0007669"/>
    <property type="project" value="UniProtKB-KW"/>
</dbReference>
<dbReference type="GO" id="GO:0097367">
    <property type="term" value="F:carbohydrate derivative binding"/>
    <property type="evidence" value="ECO:0007669"/>
    <property type="project" value="InterPro"/>
</dbReference>
<dbReference type="HAMAP" id="MF_00067">
    <property type="entry name" value="GmhA"/>
    <property type="match status" value="1"/>
</dbReference>
<dbReference type="Gene3D" id="3.40.50.10490">
    <property type="entry name" value="Glucose-6-phosphate isomerase like protein, domain 1"/>
    <property type="match status" value="1"/>
</dbReference>
<dbReference type="PANTHER" id="PTHR30390">
    <property type="entry name" value="SEDOHEPTULOSE 7-PHOSPHATE ISOMERASE / DNAA INITIATOR-ASSOCIATING FACTOR FOR REPLICATION INITIATION"/>
    <property type="match status" value="1"/>
</dbReference>
<dbReference type="GO" id="GO:0008968">
    <property type="term" value="F:D-sedoheptulose 7-phosphate isomerase activity"/>
    <property type="evidence" value="ECO:0007669"/>
    <property type="project" value="InterPro"/>
</dbReference>
<sequence length="191" mass="20730">MEKIIEEHLRKSMKLKTEILNDLSLLTMIKKMSLAIIEAYQNKKKLILFGNGGSAADAQHIAAELVNKFELERIALPAIAFTTDTSILTSIANDYDYSKVFARQAEALAEEGDVVIGISTSGTSLSVIKGIEVAKEKGAKTIGLTGKNGGELAKIVDLVLKVPSNDTPRIQEAHITILHIICDLIEKKLSS</sequence>
<keyword evidence="7" id="KW-0479">Metal-binding</keyword>
<keyword evidence="6" id="KW-0963">Cytoplasm</keyword>
<comment type="similarity">
    <text evidence="4">Belongs to the SIS family. GmhA subfamily.</text>
</comment>
<keyword evidence="9" id="KW-0413">Isomerase</keyword>
<dbReference type="EMBL" id="BARW01007210">
    <property type="protein sequence ID" value="GAI85721.1"/>
    <property type="molecule type" value="Genomic_DNA"/>
</dbReference>
<evidence type="ECO:0000256" key="5">
    <source>
        <dbReference type="ARBA" id="ARBA00012580"/>
    </source>
</evidence>
<comment type="cofactor">
    <cofactor evidence="2">
        <name>Zn(2+)</name>
        <dbReference type="ChEBI" id="CHEBI:29105"/>
    </cofactor>
</comment>
<evidence type="ECO:0000256" key="9">
    <source>
        <dbReference type="ARBA" id="ARBA00023235"/>
    </source>
</evidence>
<dbReference type="Pfam" id="PF13580">
    <property type="entry name" value="SIS_2"/>
    <property type="match status" value="1"/>
</dbReference>
<name>X1T2U5_9ZZZZ</name>
<comment type="catalytic activity">
    <reaction evidence="1">
        <text>2 D-sedoheptulose 7-phosphate = D-glycero-alpha-D-manno-heptose 7-phosphate + D-glycero-beta-D-manno-heptose 7-phosphate</text>
        <dbReference type="Rhea" id="RHEA:27489"/>
        <dbReference type="ChEBI" id="CHEBI:57483"/>
        <dbReference type="ChEBI" id="CHEBI:60203"/>
        <dbReference type="ChEBI" id="CHEBI:60204"/>
        <dbReference type="EC" id="5.3.1.28"/>
    </reaction>
</comment>
<evidence type="ECO:0000256" key="10">
    <source>
        <dbReference type="ARBA" id="ARBA00023277"/>
    </source>
</evidence>
<evidence type="ECO:0000256" key="2">
    <source>
        <dbReference type="ARBA" id="ARBA00001947"/>
    </source>
</evidence>
<dbReference type="GO" id="GO:0005737">
    <property type="term" value="C:cytoplasm"/>
    <property type="evidence" value="ECO:0007669"/>
    <property type="project" value="UniProtKB-SubCell"/>
</dbReference>
<evidence type="ECO:0000313" key="12">
    <source>
        <dbReference type="EMBL" id="GAI85721.1"/>
    </source>
</evidence>
<dbReference type="PANTHER" id="PTHR30390:SF6">
    <property type="entry name" value="DNAA INITIATOR-ASSOCIATING PROTEIN DIAA"/>
    <property type="match status" value="1"/>
</dbReference>
<keyword evidence="8" id="KW-0862">Zinc</keyword>
<evidence type="ECO:0000256" key="1">
    <source>
        <dbReference type="ARBA" id="ARBA00000348"/>
    </source>
</evidence>
<dbReference type="GO" id="GO:1901135">
    <property type="term" value="P:carbohydrate derivative metabolic process"/>
    <property type="evidence" value="ECO:0007669"/>
    <property type="project" value="InterPro"/>
</dbReference>
<dbReference type="AlphaFoldDB" id="X1T2U5"/>
<dbReference type="PROSITE" id="PS51464">
    <property type="entry name" value="SIS"/>
    <property type="match status" value="1"/>
</dbReference>
<evidence type="ECO:0000256" key="4">
    <source>
        <dbReference type="ARBA" id="ARBA00009894"/>
    </source>
</evidence>
<dbReference type="InterPro" id="IPR046348">
    <property type="entry name" value="SIS_dom_sf"/>
</dbReference>
<reference evidence="12" key="1">
    <citation type="journal article" date="2014" name="Front. Microbiol.">
        <title>High frequency of phylogenetically diverse reductive dehalogenase-homologous genes in deep subseafloor sedimentary metagenomes.</title>
        <authorList>
            <person name="Kawai M."/>
            <person name="Futagami T."/>
            <person name="Toyoda A."/>
            <person name="Takaki Y."/>
            <person name="Nishi S."/>
            <person name="Hori S."/>
            <person name="Arai W."/>
            <person name="Tsubouchi T."/>
            <person name="Morono Y."/>
            <person name="Uchiyama I."/>
            <person name="Ito T."/>
            <person name="Fujiyama A."/>
            <person name="Inagaki F."/>
            <person name="Takami H."/>
        </authorList>
    </citation>
    <scope>NUCLEOTIDE SEQUENCE</scope>
    <source>
        <strain evidence="12">Expedition CK06-06</strain>
    </source>
</reference>
<comment type="subcellular location">
    <subcellularLocation>
        <location evidence="3">Cytoplasm</location>
    </subcellularLocation>
</comment>
<gene>
    <name evidence="12" type="ORF">S12H4_15063</name>
</gene>
<dbReference type="InterPro" id="IPR001347">
    <property type="entry name" value="SIS_dom"/>
</dbReference>
<feature type="domain" description="SIS" evidence="11">
    <location>
        <begin position="36"/>
        <end position="191"/>
    </location>
</feature>
<proteinExistence type="inferred from homology"/>